<evidence type="ECO:0000313" key="2">
    <source>
        <dbReference type="EMBL" id="EMD96510.1"/>
    </source>
</evidence>
<reference evidence="2 3" key="1">
    <citation type="journal article" date="2012" name="PLoS Pathog.">
        <title>Diverse lifestyles and strategies of plant pathogenesis encoded in the genomes of eighteen Dothideomycetes fungi.</title>
        <authorList>
            <person name="Ohm R.A."/>
            <person name="Feau N."/>
            <person name="Henrissat B."/>
            <person name="Schoch C.L."/>
            <person name="Horwitz B.A."/>
            <person name="Barry K.W."/>
            <person name="Condon B.J."/>
            <person name="Copeland A.C."/>
            <person name="Dhillon B."/>
            <person name="Glaser F."/>
            <person name="Hesse C.N."/>
            <person name="Kosti I."/>
            <person name="LaButti K."/>
            <person name="Lindquist E.A."/>
            <person name="Lucas S."/>
            <person name="Salamov A.A."/>
            <person name="Bradshaw R.E."/>
            <person name="Ciuffetti L."/>
            <person name="Hamelin R.C."/>
            <person name="Kema G.H.J."/>
            <person name="Lawrence C."/>
            <person name="Scott J.A."/>
            <person name="Spatafora J.W."/>
            <person name="Turgeon B.G."/>
            <person name="de Wit P.J.G.M."/>
            <person name="Zhong S."/>
            <person name="Goodwin S.B."/>
            <person name="Grigoriev I.V."/>
        </authorList>
    </citation>
    <scope>NUCLEOTIDE SEQUENCE [LARGE SCALE GENOMIC DNA]</scope>
    <source>
        <strain evidence="3">C5 / ATCC 48332 / race O</strain>
    </source>
</reference>
<dbReference type="HOGENOM" id="CLU_2564575_0_0_1"/>
<accession>M2TGF2</accession>
<keyword evidence="1" id="KW-0472">Membrane</keyword>
<dbReference type="OrthoDB" id="3695292at2759"/>
<reference evidence="3" key="2">
    <citation type="journal article" date="2013" name="PLoS Genet.">
        <title>Comparative genome structure, secondary metabolite, and effector coding capacity across Cochliobolus pathogens.</title>
        <authorList>
            <person name="Condon B.J."/>
            <person name="Leng Y."/>
            <person name="Wu D."/>
            <person name="Bushley K.E."/>
            <person name="Ohm R.A."/>
            <person name="Otillar R."/>
            <person name="Martin J."/>
            <person name="Schackwitz W."/>
            <person name="Grimwood J."/>
            <person name="MohdZainudin N."/>
            <person name="Xue C."/>
            <person name="Wang R."/>
            <person name="Manning V.A."/>
            <person name="Dhillon B."/>
            <person name="Tu Z.J."/>
            <person name="Steffenson B.J."/>
            <person name="Salamov A."/>
            <person name="Sun H."/>
            <person name="Lowry S."/>
            <person name="LaButti K."/>
            <person name="Han J."/>
            <person name="Copeland A."/>
            <person name="Lindquist E."/>
            <person name="Barry K."/>
            <person name="Schmutz J."/>
            <person name="Baker S.E."/>
            <person name="Ciuffetti L.M."/>
            <person name="Grigoriev I.V."/>
            <person name="Zhong S."/>
            <person name="Turgeon B.G."/>
        </authorList>
    </citation>
    <scope>NUCLEOTIDE SEQUENCE [LARGE SCALE GENOMIC DNA]</scope>
    <source>
        <strain evidence="3">C5 / ATCC 48332 / race O</strain>
    </source>
</reference>
<keyword evidence="1" id="KW-0812">Transmembrane</keyword>
<feature type="transmembrane region" description="Helical" evidence="1">
    <location>
        <begin position="37"/>
        <end position="59"/>
    </location>
</feature>
<proteinExistence type="predicted"/>
<evidence type="ECO:0000256" key="1">
    <source>
        <dbReference type="SAM" id="Phobius"/>
    </source>
</evidence>
<dbReference type="OMA" id="IPCTIRR"/>
<protein>
    <submittedName>
        <fullName evidence="2">Uncharacterized protein</fullName>
    </submittedName>
</protein>
<dbReference type="EMBL" id="KB445569">
    <property type="protein sequence ID" value="EMD96510.1"/>
    <property type="molecule type" value="Genomic_DNA"/>
</dbReference>
<evidence type="ECO:0000313" key="3">
    <source>
        <dbReference type="Proteomes" id="UP000016936"/>
    </source>
</evidence>
<sequence>SYDHRKLGPLKLVGSSLVKQFTGGLVVRRVTTDESPLSYVFGILYIFLRACGVFGPWSLDVWTKTFLNQQLMCSKELDSRGT</sequence>
<keyword evidence="3" id="KW-1185">Reference proteome</keyword>
<keyword evidence="1" id="KW-1133">Transmembrane helix</keyword>
<name>M2TGF2_COCH5</name>
<dbReference type="Proteomes" id="UP000016936">
    <property type="component" value="Unassembled WGS sequence"/>
</dbReference>
<feature type="non-terminal residue" evidence="2">
    <location>
        <position position="1"/>
    </location>
</feature>
<organism evidence="2 3">
    <name type="scientific">Cochliobolus heterostrophus (strain C5 / ATCC 48332 / race O)</name>
    <name type="common">Southern corn leaf blight fungus</name>
    <name type="synonym">Bipolaris maydis</name>
    <dbReference type="NCBI Taxonomy" id="701091"/>
    <lineage>
        <taxon>Eukaryota</taxon>
        <taxon>Fungi</taxon>
        <taxon>Dikarya</taxon>
        <taxon>Ascomycota</taxon>
        <taxon>Pezizomycotina</taxon>
        <taxon>Dothideomycetes</taxon>
        <taxon>Pleosporomycetidae</taxon>
        <taxon>Pleosporales</taxon>
        <taxon>Pleosporineae</taxon>
        <taxon>Pleosporaceae</taxon>
        <taxon>Bipolaris</taxon>
    </lineage>
</organism>
<dbReference type="AlphaFoldDB" id="M2TGF2"/>
<gene>
    <name evidence="2" type="ORF">COCHEDRAFT_1085264</name>
</gene>